<feature type="domain" description="N-acetyltransferase" evidence="1">
    <location>
        <begin position="8"/>
        <end position="139"/>
    </location>
</feature>
<dbReference type="Proteomes" id="UP000199421">
    <property type="component" value="Unassembled WGS sequence"/>
</dbReference>
<proteinExistence type="predicted"/>
<evidence type="ECO:0000259" key="1">
    <source>
        <dbReference type="PROSITE" id="PS51186"/>
    </source>
</evidence>
<reference evidence="3" key="1">
    <citation type="submission" date="2016-10" db="EMBL/GenBank/DDBJ databases">
        <authorList>
            <person name="Varghese N."/>
            <person name="Submissions S."/>
        </authorList>
    </citation>
    <scope>NUCLEOTIDE SEQUENCE [LARGE SCALE GENOMIC DNA]</scope>
    <source>
        <strain evidence="3">DSM 18733</strain>
    </source>
</reference>
<dbReference type="OrthoDB" id="3216107at2"/>
<name>A0A1H7TSM6_OLID1</name>
<dbReference type="GO" id="GO:0016747">
    <property type="term" value="F:acyltransferase activity, transferring groups other than amino-acyl groups"/>
    <property type="evidence" value="ECO:0007669"/>
    <property type="project" value="InterPro"/>
</dbReference>
<sequence length="149" mass="17199">MSIEGDFIISTDKSLMDIAMIHQYLSTESYWAKNIPLAIVERSINNSLNFGVFHQEKQIAYARIITDYSTIAYLGDVFVLSDFRGKGISKWLIKEITAHPPLQGLRRWILLTADAHGLYKKYGWESILQPEKWMEKVRVNPYNTASDNQ</sequence>
<dbReference type="InterPro" id="IPR016181">
    <property type="entry name" value="Acyl_CoA_acyltransferase"/>
</dbReference>
<evidence type="ECO:0000313" key="2">
    <source>
        <dbReference type="EMBL" id="SEL86867.1"/>
    </source>
</evidence>
<dbReference type="PANTHER" id="PTHR43233">
    <property type="entry name" value="FAMILY N-ACETYLTRANSFERASE, PUTATIVE (AFU_ORTHOLOGUE AFUA_6G03350)-RELATED"/>
    <property type="match status" value="1"/>
</dbReference>
<gene>
    <name evidence="2" type="ORF">SAMN05661044_03636</name>
</gene>
<dbReference type="STRING" id="407022.SAMN05661044_03636"/>
<dbReference type="CDD" id="cd04301">
    <property type="entry name" value="NAT_SF"/>
    <property type="match status" value="1"/>
</dbReference>
<dbReference type="Pfam" id="PF00583">
    <property type="entry name" value="Acetyltransf_1"/>
    <property type="match status" value="1"/>
</dbReference>
<dbReference type="AlphaFoldDB" id="A0A1H7TSM6"/>
<dbReference type="InterPro" id="IPR000182">
    <property type="entry name" value="GNAT_dom"/>
</dbReference>
<dbReference type="RefSeq" id="WP_093326998.1">
    <property type="nucleotide sequence ID" value="NZ_FOAF01000004.1"/>
</dbReference>
<dbReference type="SUPFAM" id="SSF55729">
    <property type="entry name" value="Acyl-CoA N-acyltransferases (Nat)"/>
    <property type="match status" value="1"/>
</dbReference>
<keyword evidence="3" id="KW-1185">Reference proteome</keyword>
<dbReference type="Gene3D" id="3.40.630.30">
    <property type="match status" value="1"/>
</dbReference>
<dbReference type="InterPro" id="IPR053144">
    <property type="entry name" value="Acetyltransferase_Butenolide"/>
</dbReference>
<dbReference type="EMBL" id="FOAF01000004">
    <property type="protein sequence ID" value="SEL86867.1"/>
    <property type="molecule type" value="Genomic_DNA"/>
</dbReference>
<keyword evidence="2" id="KW-0808">Transferase</keyword>
<dbReference type="PROSITE" id="PS51186">
    <property type="entry name" value="GNAT"/>
    <property type="match status" value="1"/>
</dbReference>
<organism evidence="2 3">
    <name type="scientific">Olivibacter domesticus</name>
    <name type="common">Pseudosphingobacterium domesticum</name>
    <dbReference type="NCBI Taxonomy" id="407022"/>
    <lineage>
        <taxon>Bacteria</taxon>
        <taxon>Pseudomonadati</taxon>
        <taxon>Bacteroidota</taxon>
        <taxon>Sphingobacteriia</taxon>
        <taxon>Sphingobacteriales</taxon>
        <taxon>Sphingobacteriaceae</taxon>
        <taxon>Olivibacter</taxon>
    </lineage>
</organism>
<protein>
    <submittedName>
        <fullName evidence="2">Acetyltransferase (GNAT) domain-containing protein</fullName>
    </submittedName>
</protein>
<evidence type="ECO:0000313" key="3">
    <source>
        <dbReference type="Proteomes" id="UP000199421"/>
    </source>
</evidence>
<accession>A0A1H7TSM6</accession>
<dbReference type="PANTHER" id="PTHR43233:SF1">
    <property type="entry name" value="FAMILY N-ACETYLTRANSFERASE, PUTATIVE (AFU_ORTHOLOGUE AFUA_6G03350)-RELATED"/>
    <property type="match status" value="1"/>
</dbReference>